<comment type="caution">
    <text evidence="1">The sequence shown here is derived from an EMBL/GenBank/DDBJ whole genome shotgun (WGS) entry which is preliminary data.</text>
</comment>
<accession>A0A563DX31</accession>
<dbReference type="Proteomes" id="UP000320244">
    <property type="component" value="Unassembled WGS sequence"/>
</dbReference>
<organism evidence="1 2">
    <name type="scientific">Leekyejoonella antrihumi</name>
    <dbReference type="NCBI Taxonomy" id="1660198"/>
    <lineage>
        <taxon>Bacteria</taxon>
        <taxon>Bacillati</taxon>
        <taxon>Actinomycetota</taxon>
        <taxon>Actinomycetes</taxon>
        <taxon>Micrococcales</taxon>
        <taxon>Dermacoccaceae</taxon>
        <taxon>Leekyejoonella</taxon>
    </lineage>
</organism>
<reference evidence="1 2" key="2">
    <citation type="submission" date="2019-08" db="EMBL/GenBank/DDBJ databases">
        <title>Jejuicoccus antrihumi gen. nov., sp. nov., a new member of the family Dermacoccaceae isolated from a cave.</title>
        <authorList>
            <person name="Schumann P."/>
            <person name="Kim I.S."/>
        </authorList>
    </citation>
    <scope>NUCLEOTIDE SEQUENCE [LARGE SCALE GENOMIC DNA]</scope>
    <source>
        <strain evidence="1 2">C5-26</strain>
    </source>
</reference>
<gene>
    <name evidence="1" type="ORF">FGL98_17430</name>
</gene>
<dbReference type="AlphaFoldDB" id="A0A563DX31"/>
<reference evidence="1 2" key="1">
    <citation type="submission" date="2019-05" db="EMBL/GenBank/DDBJ databases">
        <authorList>
            <person name="Lee S.D."/>
        </authorList>
    </citation>
    <scope>NUCLEOTIDE SEQUENCE [LARGE SCALE GENOMIC DNA]</scope>
    <source>
        <strain evidence="1 2">C5-26</strain>
    </source>
</reference>
<dbReference type="EMBL" id="VCQV01000027">
    <property type="protein sequence ID" value="TWP34493.1"/>
    <property type="molecule type" value="Genomic_DNA"/>
</dbReference>
<evidence type="ECO:0000313" key="2">
    <source>
        <dbReference type="Proteomes" id="UP000320244"/>
    </source>
</evidence>
<sequence length="161" mass="17449">MNVGEQDGHGRYGVLDEDDDGLLCHECGRRFTHLGLHAWKGHGVTAAAYRRAHGLARSRGLVVSGTREAITDNARRTFVAKKTLVAARDPAAALAARREMGTVMSPEGLAASRARPGQGRRGTVVMCAWCGARFCPLRSATRRRFCSRSCASRSTRAARAR</sequence>
<evidence type="ECO:0000313" key="1">
    <source>
        <dbReference type="EMBL" id="TWP34493.1"/>
    </source>
</evidence>
<dbReference type="Gene3D" id="1.10.10.1550">
    <property type="entry name" value="ROS/MUCR transcriptional regulator protein"/>
    <property type="match status" value="1"/>
</dbReference>
<dbReference type="RefSeq" id="WP_146318798.1">
    <property type="nucleotide sequence ID" value="NZ_VCQV01000027.1"/>
</dbReference>
<evidence type="ECO:0008006" key="3">
    <source>
        <dbReference type="Google" id="ProtNLM"/>
    </source>
</evidence>
<proteinExistence type="predicted"/>
<dbReference type="OrthoDB" id="3527949at2"/>
<dbReference type="InterPro" id="IPR041920">
    <property type="entry name" value="ROS/MUCR_sf"/>
</dbReference>
<keyword evidence="2" id="KW-1185">Reference proteome</keyword>
<name>A0A563DX31_9MICO</name>
<protein>
    <recommendedName>
        <fullName evidence="3">ROS/MUCR transcriptional regulator protein</fullName>
    </recommendedName>
</protein>